<accession>W8UYM2</accession>
<dbReference type="HOGENOM" id="CLU_021036_0_0_6"/>
<dbReference type="AlphaFoldDB" id="W8UYM2"/>
<evidence type="ECO:0008006" key="3">
    <source>
        <dbReference type="Google" id="ProtNLM"/>
    </source>
</evidence>
<evidence type="ECO:0000313" key="2">
    <source>
        <dbReference type="Proteomes" id="UP000019586"/>
    </source>
</evidence>
<dbReference type="PATRIC" id="fig|1420013.3.peg.3725"/>
<reference evidence="1 2" key="1">
    <citation type="journal article" date="2014" name="Proc. Natl. Acad. Sci. U.S.A.">
        <title>Molecular dissection of the evolution of carbapenem-resistant multilocus sequence type 258 Klebsiella pneumoniae.</title>
        <authorList>
            <person name="Deleo F.R."/>
            <person name="Chen L."/>
            <person name="Porcella S.F."/>
            <person name="Martens C.A."/>
            <person name="Kobayashi S.D."/>
            <person name="Porter A.R."/>
            <person name="Chavda K.D."/>
            <person name="Jacobs M.R."/>
            <person name="Mathema B."/>
            <person name="Olsen R.J."/>
            <person name="Bonomo R.A."/>
            <person name="Musser J.M."/>
            <person name="Kreiswirth B.N."/>
        </authorList>
    </citation>
    <scope>NUCLEOTIDE SEQUENCE [LARGE SCALE GENOMIC DNA]</scope>
    <source>
        <strain evidence="1">30684/NJST258_2</strain>
    </source>
</reference>
<protein>
    <recommendedName>
        <fullName evidence="3">Phage protein</fullName>
    </recommendedName>
</protein>
<gene>
    <name evidence="1" type="ORF">KPNJ2_03963</name>
</gene>
<organism evidence="1 2">
    <name type="scientific">Klebsiella pneumoniae 30684/NJST258_2</name>
    <dbReference type="NCBI Taxonomy" id="1420013"/>
    <lineage>
        <taxon>Bacteria</taxon>
        <taxon>Pseudomonadati</taxon>
        <taxon>Pseudomonadota</taxon>
        <taxon>Gammaproteobacteria</taxon>
        <taxon>Enterobacterales</taxon>
        <taxon>Enterobacteriaceae</taxon>
        <taxon>Klebsiella/Raoultella group</taxon>
        <taxon>Klebsiella</taxon>
        <taxon>Klebsiella pneumoniae complex</taxon>
    </lineage>
</organism>
<dbReference type="KEGG" id="kps:KPNJ2_03963"/>
<sequence length="834" mass="91771">MLMARPHYPASISWIQPSFSGGEIAPSLYGRIDMAKYQVALRKCDNFIVRQYGGVENRPGTQFIAAAKYPDRKCRLIPFQFSTVQTYALEFGHNYMRVIKDGGLVLTTGDVIYELATPYTENDVFGLKFTQSADVMTIVHPSYPPKELRRYAHDNWQIVDVQTTNGPFEDINVDESKTVWASATTGTITLTSSSAIFSAEQVGKLFYLEQPAVDSVPVWETSKSTSIEDIRRADSNYYRANTEGKTGTLRPSHTEGMAWDGWGGTGDDDTGVQWEYLHSGFGIVRITAVAGDGMTATADVVSRVPENVVGADKASYKWARYAWNSVNGYPATVVYYQQRLYFAASPAYPQTIWASRTGDYKDFGKSNPTQDDDRIVYTYAGRQVNEIRHLIDVGSLVVLTSGGEFVVTGDQNKVLTPSAFSLSSQGSNGCSDVPPIAVSNIALFIQEKGSVVRDLAYSFDVDGFQGNDLTILANHLFQKRSIVDWAFCIVPFSSAFCVRDDGKLLVLTYLRDQQVFAWSPQSSAGKYESTCGISEGSEDAIYFVVNRTINGQTKRYIERLASRQFTDDLDAFFVDSGLTYDGRNASSREATISGGSGDWSYQVPYTLTMSGASYFTAGDVGAQIQFPYIGTDPEDGSAVAMQLRCDIISVESGNSVTVTANRNIPPVLRNTATTNWYMARQTFAGLDHLEGQTVNVLSDASVEPQKVVTGGAVTLEKPGAVVHIGLPINAQFETLDININGQETLLDKKQLINSVTLVVNASRGIWASTPGGQWYEYPQREFEFYDDPVDDATGKVEVKLDSNWDKNGRVKIRQTDPLPLSVLAVIPRITVGGF</sequence>
<evidence type="ECO:0000313" key="1">
    <source>
        <dbReference type="EMBL" id="AHM80743.1"/>
    </source>
</evidence>
<proteinExistence type="predicted"/>
<dbReference type="Proteomes" id="UP000019586">
    <property type="component" value="Chromosome"/>
</dbReference>
<dbReference type="EMBL" id="CP006918">
    <property type="protein sequence ID" value="AHM80743.1"/>
    <property type="molecule type" value="Genomic_DNA"/>
</dbReference>
<name>W8UYM2_KLEPN</name>